<dbReference type="Gene3D" id="1.10.630.10">
    <property type="entry name" value="Cytochrome P450"/>
    <property type="match status" value="1"/>
</dbReference>
<keyword evidence="7" id="KW-0472">Membrane</keyword>
<evidence type="ECO:0000256" key="5">
    <source>
        <dbReference type="ARBA" id="ARBA00023004"/>
    </source>
</evidence>
<evidence type="ECO:0000256" key="4">
    <source>
        <dbReference type="ARBA" id="ARBA00023002"/>
    </source>
</evidence>
<keyword evidence="2" id="KW-0349">Heme</keyword>
<dbReference type="GO" id="GO:0046872">
    <property type="term" value="F:metal ion binding"/>
    <property type="evidence" value="ECO:0007669"/>
    <property type="project" value="UniProtKB-KW"/>
</dbReference>
<evidence type="ECO:0000313" key="8">
    <source>
        <dbReference type="EMBL" id="CAK9143940.1"/>
    </source>
</evidence>
<evidence type="ECO:0000256" key="6">
    <source>
        <dbReference type="ARBA" id="ARBA00023033"/>
    </source>
</evidence>
<dbReference type="GO" id="GO:0004497">
    <property type="term" value="F:monooxygenase activity"/>
    <property type="evidence" value="ECO:0007669"/>
    <property type="project" value="UniProtKB-KW"/>
</dbReference>
<dbReference type="AlphaFoldDB" id="A0ABC8RK46"/>
<keyword evidence="4" id="KW-0560">Oxidoreductase</keyword>
<dbReference type="PRINTS" id="PR00463">
    <property type="entry name" value="EP450I"/>
</dbReference>
<dbReference type="PANTHER" id="PTHR47955:SF15">
    <property type="entry name" value="CYTOCHROME P450 71A2-LIKE"/>
    <property type="match status" value="1"/>
</dbReference>
<keyword evidence="9" id="KW-1185">Reference proteome</keyword>
<keyword evidence="7" id="KW-1133">Transmembrane helix</keyword>
<sequence>MSSLSPLVETFSLHVLSFSLLTFLFLIFLIKWLFLNPSSSKNLPPSPPKLPIIGNFHQLGFLPHRSLLPLSQRHGPLMLLHLGTVPTLIVSSADAAREIMKTNDLIFANRPKSHVAEKLLYNSKDVSVAPYGEYWRQLKSICVLQLLSNRRVQSFAALREEETALMMKKIGDLSSSTPVDLSEMFTSITNDVVCRVAFGRKYSEGESGKRVRELLRELLVLLGSLNFGDFFPWLSWINRINGFDSKLDKVAKEIDDFLEGVLQDHMDRLEMESGRKKVHGEGREDFVDTLLKIQKEDVTGISIDRDSIKAILLVEHTLSLYHFSHYIIANNKLI</sequence>
<dbReference type="PANTHER" id="PTHR47955">
    <property type="entry name" value="CYTOCHROME P450 FAMILY 71 PROTEIN"/>
    <property type="match status" value="1"/>
</dbReference>
<organism evidence="8 9">
    <name type="scientific">Ilex paraguariensis</name>
    <name type="common">yerba mate</name>
    <dbReference type="NCBI Taxonomy" id="185542"/>
    <lineage>
        <taxon>Eukaryota</taxon>
        <taxon>Viridiplantae</taxon>
        <taxon>Streptophyta</taxon>
        <taxon>Embryophyta</taxon>
        <taxon>Tracheophyta</taxon>
        <taxon>Spermatophyta</taxon>
        <taxon>Magnoliopsida</taxon>
        <taxon>eudicotyledons</taxon>
        <taxon>Gunneridae</taxon>
        <taxon>Pentapetalae</taxon>
        <taxon>asterids</taxon>
        <taxon>campanulids</taxon>
        <taxon>Aquifoliales</taxon>
        <taxon>Aquifoliaceae</taxon>
        <taxon>Ilex</taxon>
    </lineage>
</organism>
<protein>
    <submittedName>
        <fullName evidence="8">Uncharacterized protein</fullName>
    </submittedName>
</protein>
<evidence type="ECO:0000256" key="1">
    <source>
        <dbReference type="ARBA" id="ARBA00010617"/>
    </source>
</evidence>
<evidence type="ECO:0000313" key="9">
    <source>
        <dbReference type="Proteomes" id="UP001642360"/>
    </source>
</evidence>
<accession>A0ABC8RK46</accession>
<comment type="caution">
    <text evidence="8">The sequence shown here is derived from an EMBL/GenBank/DDBJ whole genome shotgun (WGS) entry which is preliminary data.</text>
</comment>
<keyword evidence="3" id="KW-0479">Metal-binding</keyword>
<dbReference type="InterPro" id="IPR002401">
    <property type="entry name" value="Cyt_P450_E_grp-I"/>
</dbReference>
<keyword evidence="5" id="KW-0408">Iron</keyword>
<evidence type="ECO:0000256" key="3">
    <source>
        <dbReference type="ARBA" id="ARBA00022723"/>
    </source>
</evidence>
<dbReference type="InterPro" id="IPR036396">
    <property type="entry name" value="Cyt_P450_sf"/>
</dbReference>
<name>A0ABC8RK46_9AQUA</name>
<gene>
    <name evidence="8" type="ORF">ILEXP_LOCUS11679</name>
</gene>
<feature type="transmembrane region" description="Helical" evidence="7">
    <location>
        <begin position="12"/>
        <end position="34"/>
    </location>
</feature>
<dbReference type="InterPro" id="IPR001128">
    <property type="entry name" value="Cyt_P450"/>
</dbReference>
<keyword evidence="6" id="KW-0503">Monooxygenase</keyword>
<keyword evidence="7" id="KW-0812">Transmembrane</keyword>
<comment type="similarity">
    <text evidence="1">Belongs to the cytochrome P450 family.</text>
</comment>
<dbReference type="EMBL" id="CAUOFW020001349">
    <property type="protein sequence ID" value="CAK9143940.1"/>
    <property type="molecule type" value="Genomic_DNA"/>
</dbReference>
<evidence type="ECO:0000256" key="7">
    <source>
        <dbReference type="SAM" id="Phobius"/>
    </source>
</evidence>
<evidence type="ECO:0000256" key="2">
    <source>
        <dbReference type="ARBA" id="ARBA00022617"/>
    </source>
</evidence>
<dbReference type="SUPFAM" id="SSF48264">
    <property type="entry name" value="Cytochrome P450"/>
    <property type="match status" value="1"/>
</dbReference>
<proteinExistence type="inferred from homology"/>
<dbReference type="Proteomes" id="UP001642360">
    <property type="component" value="Unassembled WGS sequence"/>
</dbReference>
<reference evidence="8 9" key="1">
    <citation type="submission" date="2024-02" db="EMBL/GenBank/DDBJ databases">
        <authorList>
            <person name="Vignale AGUSTIN F."/>
            <person name="Sosa J E."/>
            <person name="Modenutti C."/>
        </authorList>
    </citation>
    <scope>NUCLEOTIDE SEQUENCE [LARGE SCALE GENOMIC DNA]</scope>
</reference>
<dbReference type="Pfam" id="PF00067">
    <property type="entry name" value="p450"/>
    <property type="match status" value="1"/>
</dbReference>